<accession>A0A5D2WHL5</accession>
<gene>
    <name evidence="2" type="ORF">E1A91_A13G137800v1</name>
</gene>
<feature type="transmembrane region" description="Helical" evidence="1">
    <location>
        <begin position="44"/>
        <end position="62"/>
    </location>
</feature>
<keyword evidence="3" id="KW-1185">Reference proteome</keyword>
<dbReference type="Proteomes" id="UP000323597">
    <property type="component" value="Chromosome A13"/>
</dbReference>
<protein>
    <submittedName>
        <fullName evidence="2">Uncharacterized protein</fullName>
    </submittedName>
</protein>
<dbReference type="GO" id="GO:0016538">
    <property type="term" value="F:cyclin-dependent protein serine/threonine kinase regulator activity"/>
    <property type="evidence" value="ECO:0007669"/>
    <property type="project" value="InterPro"/>
</dbReference>
<proteinExistence type="predicted"/>
<keyword evidence="1" id="KW-1133">Transmembrane helix</keyword>
<evidence type="ECO:0000313" key="2">
    <source>
        <dbReference type="EMBL" id="TYJ01212.1"/>
    </source>
</evidence>
<keyword evidence="1" id="KW-0812">Transmembrane</keyword>
<dbReference type="SUPFAM" id="SSF55637">
    <property type="entry name" value="Cell cycle regulatory proteins"/>
    <property type="match status" value="1"/>
</dbReference>
<name>A0A5D2WHL5_GOSMU</name>
<keyword evidence="1" id="KW-0472">Membrane</keyword>
<evidence type="ECO:0000313" key="3">
    <source>
        <dbReference type="Proteomes" id="UP000323597"/>
    </source>
</evidence>
<dbReference type="InterPro" id="IPR036858">
    <property type="entry name" value="Cyclin-dep_kinase_reg-sub_sf"/>
</dbReference>
<reference evidence="2 3" key="1">
    <citation type="submission" date="2019-07" db="EMBL/GenBank/DDBJ databases">
        <title>WGS assembly of Gossypium mustelinum.</title>
        <authorList>
            <person name="Chen Z.J."/>
            <person name="Sreedasyam A."/>
            <person name="Ando A."/>
            <person name="Song Q."/>
            <person name="De L."/>
            <person name="Hulse-Kemp A."/>
            <person name="Ding M."/>
            <person name="Ye W."/>
            <person name="Kirkbride R."/>
            <person name="Jenkins J."/>
            <person name="Plott C."/>
            <person name="Lovell J."/>
            <person name="Lin Y.-M."/>
            <person name="Vaughn R."/>
            <person name="Liu B."/>
            <person name="Li W."/>
            <person name="Simpson S."/>
            <person name="Scheffler B."/>
            <person name="Saski C."/>
            <person name="Grover C."/>
            <person name="Hu G."/>
            <person name="Conover J."/>
            <person name="Carlson J."/>
            <person name="Shu S."/>
            <person name="Boston L."/>
            <person name="Williams M."/>
            <person name="Peterson D."/>
            <person name="Mcgee K."/>
            <person name="Jones D."/>
            <person name="Wendel J."/>
            <person name="Stelly D."/>
            <person name="Grimwood J."/>
            <person name="Schmutz J."/>
        </authorList>
    </citation>
    <scope>NUCLEOTIDE SEQUENCE [LARGE SCALE GENOMIC DNA]</scope>
    <source>
        <strain evidence="2">1408120.09</strain>
    </source>
</reference>
<evidence type="ECO:0000256" key="1">
    <source>
        <dbReference type="SAM" id="Phobius"/>
    </source>
</evidence>
<dbReference type="EMBL" id="CM017648">
    <property type="protein sequence ID" value="TYJ01212.1"/>
    <property type="molecule type" value="Genomic_DNA"/>
</dbReference>
<dbReference type="Gene3D" id="3.30.170.10">
    <property type="entry name" value="Cyclin-dependent kinase, regulatory subunit"/>
    <property type="match status" value="1"/>
</dbReference>
<organism evidence="2 3">
    <name type="scientific">Gossypium mustelinum</name>
    <name type="common">Cotton</name>
    <name type="synonym">Gossypium caicoense</name>
    <dbReference type="NCBI Taxonomy" id="34275"/>
    <lineage>
        <taxon>Eukaryota</taxon>
        <taxon>Viridiplantae</taxon>
        <taxon>Streptophyta</taxon>
        <taxon>Embryophyta</taxon>
        <taxon>Tracheophyta</taxon>
        <taxon>Spermatophyta</taxon>
        <taxon>Magnoliopsida</taxon>
        <taxon>eudicotyledons</taxon>
        <taxon>Gunneridae</taxon>
        <taxon>Pentapetalae</taxon>
        <taxon>rosids</taxon>
        <taxon>malvids</taxon>
        <taxon>Malvales</taxon>
        <taxon>Malvaceae</taxon>
        <taxon>Malvoideae</taxon>
        <taxon>Gossypium</taxon>
    </lineage>
</organism>
<sequence>MILMSTVYRHVVLPPEVAKLLPKNRLLSELIKRVRWHSGHGEEAYIFFQHIVIFSIHFFIFIS</sequence>
<dbReference type="AlphaFoldDB" id="A0A5D2WHL5"/>